<dbReference type="InterPro" id="IPR043146">
    <property type="entry name" value="Penicillin_amidase_N_B-knob"/>
</dbReference>
<comment type="caution">
    <text evidence="5">The sequence shown here is derived from an EMBL/GenBank/DDBJ whole genome shotgun (WGS) entry which is preliminary data.</text>
</comment>
<dbReference type="InterPro" id="IPR029055">
    <property type="entry name" value="Ntn_hydrolases_N"/>
</dbReference>
<evidence type="ECO:0000256" key="2">
    <source>
        <dbReference type="ARBA" id="ARBA00022801"/>
    </source>
</evidence>
<dbReference type="InterPro" id="IPR043147">
    <property type="entry name" value="Penicillin_amidase_A-knob"/>
</dbReference>
<accession>T1D118</accession>
<reference evidence="5" key="2">
    <citation type="journal article" date="2014" name="ISME J.">
        <title>Microbial stratification in low pH oxic and suboxic macroscopic growths along an acid mine drainage.</title>
        <authorList>
            <person name="Mendez-Garcia C."/>
            <person name="Mesa V."/>
            <person name="Sprenger R.R."/>
            <person name="Richter M."/>
            <person name="Diez M.S."/>
            <person name="Solano J."/>
            <person name="Bargiela R."/>
            <person name="Golyshina O.V."/>
            <person name="Manteca A."/>
            <person name="Ramos J.L."/>
            <person name="Gallego J.R."/>
            <person name="Llorente I."/>
            <person name="Martins Dos Santos V.A."/>
            <person name="Jensen O.N."/>
            <person name="Pelaez A.I."/>
            <person name="Sanchez J."/>
            <person name="Ferrer M."/>
        </authorList>
    </citation>
    <scope>NUCLEOTIDE SEQUENCE</scope>
</reference>
<dbReference type="GO" id="GO:0017000">
    <property type="term" value="P:antibiotic biosynthetic process"/>
    <property type="evidence" value="ECO:0007669"/>
    <property type="project" value="InterPro"/>
</dbReference>
<protein>
    <submittedName>
        <fullName evidence="5">Peptidase S45 penicillin amidase</fullName>
    </submittedName>
</protein>
<dbReference type="Gene3D" id="1.10.439.10">
    <property type="entry name" value="Penicillin Amidohydrolase, domain 1"/>
    <property type="match status" value="1"/>
</dbReference>
<keyword evidence="2" id="KW-0378">Hydrolase</keyword>
<dbReference type="EMBL" id="AUZY01001135">
    <property type="protein sequence ID" value="EQD76115.1"/>
    <property type="molecule type" value="Genomic_DNA"/>
</dbReference>
<feature type="region of interest" description="Disordered" evidence="4">
    <location>
        <begin position="686"/>
        <end position="744"/>
    </location>
</feature>
<keyword evidence="3" id="KW-0865">Zymogen</keyword>
<evidence type="ECO:0000256" key="1">
    <source>
        <dbReference type="ARBA" id="ARBA00006586"/>
    </source>
</evidence>
<feature type="compositionally biased region" description="Low complexity" evidence="4">
    <location>
        <begin position="719"/>
        <end position="731"/>
    </location>
</feature>
<dbReference type="AlphaFoldDB" id="T1D118"/>
<gene>
    <name evidence="5" type="ORF">B1B_01904</name>
</gene>
<dbReference type="InterPro" id="IPR023343">
    <property type="entry name" value="Penicillin_amidase_dom1"/>
</dbReference>
<evidence type="ECO:0000256" key="4">
    <source>
        <dbReference type="SAM" id="MobiDB-lite"/>
    </source>
</evidence>
<dbReference type="PANTHER" id="PTHR34218">
    <property type="entry name" value="PEPTIDASE S45 PENICILLIN AMIDASE"/>
    <property type="match status" value="1"/>
</dbReference>
<dbReference type="Gene3D" id="2.30.120.10">
    <property type="match status" value="1"/>
</dbReference>
<reference evidence="5" key="1">
    <citation type="submission" date="2013-08" db="EMBL/GenBank/DDBJ databases">
        <authorList>
            <person name="Mendez C."/>
            <person name="Richter M."/>
            <person name="Ferrer M."/>
            <person name="Sanchez J."/>
        </authorList>
    </citation>
    <scope>NUCLEOTIDE SEQUENCE</scope>
</reference>
<feature type="compositionally biased region" description="Basic residues" evidence="4">
    <location>
        <begin position="706"/>
        <end position="718"/>
    </location>
</feature>
<dbReference type="CDD" id="cd03747">
    <property type="entry name" value="Ntn_PGA_like"/>
    <property type="match status" value="1"/>
</dbReference>
<proteinExistence type="inferred from homology"/>
<dbReference type="GO" id="GO:0016811">
    <property type="term" value="F:hydrolase activity, acting on carbon-nitrogen (but not peptide) bonds, in linear amides"/>
    <property type="evidence" value="ECO:0007669"/>
    <property type="project" value="InterPro"/>
</dbReference>
<evidence type="ECO:0000313" key="5">
    <source>
        <dbReference type="EMBL" id="EQD76115.1"/>
    </source>
</evidence>
<dbReference type="Gene3D" id="3.60.20.10">
    <property type="entry name" value="Glutamine Phosphoribosylpyrophosphate, subunit 1, domain 1"/>
    <property type="match status" value="1"/>
</dbReference>
<comment type="similarity">
    <text evidence="1">Belongs to the peptidase S45 family.</text>
</comment>
<dbReference type="Gene3D" id="1.10.1400.10">
    <property type="match status" value="1"/>
</dbReference>
<dbReference type="InterPro" id="IPR002692">
    <property type="entry name" value="S45"/>
</dbReference>
<name>T1D118_9ZZZZ</name>
<organism evidence="5">
    <name type="scientific">mine drainage metagenome</name>
    <dbReference type="NCBI Taxonomy" id="410659"/>
    <lineage>
        <taxon>unclassified sequences</taxon>
        <taxon>metagenomes</taxon>
        <taxon>ecological metagenomes</taxon>
    </lineage>
</organism>
<dbReference type="Pfam" id="PF01804">
    <property type="entry name" value="Penicil_amidase"/>
    <property type="match status" value="1"/>
</dbReference>
<dbReference type="SUPFAM" id="SSF56235">
    <property type="entry name" value="N-terminal nucleophile aminohydrolases (Ntn hydrolases)"/>
    <property type="match status" value="1"/>
</dbReference>
<evidence type="ECO:0000256" key="3">
    <source>
        <dbReference type="ARBA" id="ARBA00023145"/>
    </source>
</evidence>
<sequence>MSANTANTTAGARWRRRLGWSTAALLALLLLAFAAAWLLLAGSRPRLDGRQTLAGLTAPVQVQRDALGVARISAQNRTDLAYALGFVHGQERFFEMDLMRRAAAGELSALVGPAALKVDEANRVYRFRALAQRIVAQLPANQRGLLDAYARGVNAGLAALDVRPWEYLLLGQKPQPWTPADSILVVDAMYLDLTPPVFNTVQRARLHATLPRPLVDFLLAPDPRWEAPLQGTVSTPVPLPDASVFDLRSAPPAPALQTAALATALHEHAVIGSNSFAVSGQLTANGAAIVANDMHLGLGVPNIWYRAELRYPDPTDRARTLALNGVTLPGAPLLVAGTNGHIAWGFTDSYGKWRDWVRVLRDPADPLRYRVPGGWATLRVHHEVIEVAGAKPVPLTVRDTIWGPIVAHGPHGTPLAMDWIALHARAVNLNLLHLETATSVDQALAIAPTLGIPPQNFLVGDAQGHIGWTIAGNAIPLRKGFDPNLPADFAQPGAGWTGWLAPADYPRIVDPPDGRLWTANNRVVGGAWLALEGNGGFDLGARAQQLRDDLNARQRYTPQDMLDIQLDDRAVFMQHWYGLLRDTLTQNPQQPQLRALAAATRTWSGRASIDSVAYHAARAFREKVIETVLAPFVARVKARTADFGLAQRRQPRIRGVDAAHAAPTVAARSSLRELERAARRLRAAGRRGFRQGTRRHRRANLGPAQHHAHRSPAVRRPARAAALAHRPAAHATARRQQHAARAGPRLRRLGTLRHHARAPGPELPAHARRPERQPVVALLRRRLASLGQGPTDAAAARPRAAHPAAGAGSWAKVRCACACLENFLHPECPERHLSSTTHLETCHVEL</sequence>
<feature type="compositionally biased region" description="Basic residues" evidence="4">
    <location>
        <begin position="686"/>
        <end position="699"/>
    </location>
</feature>
<feature type="compositionally biased region" description="Basic residues" evidence="4">
    <location>
        <begin position="732"/>
        <end position="744"/>
    </location>
</feature>
<dbReference type="PANTHER" id="PTHR34218:SF4">
    <property type="entry name" value="ACYL-HOMOSERINE LACTONE ACYLASE QUIP"/>
    <property type="match status" value="1"/>
</dbReference>